<name>G3HKF0_CRIGR</name>
<dbReference type="Pfam" id="PF00754">
    <property type="entry name" value="F5_F8_type_C"/>
    <property type="match status" value="1"/>
</dbReference>
<dbReference type="GlyGen" id="G3HKF0">
    <property type="glycosylation" value="1 site"/>
</dbReference>
<evidence type="ECO:0000313" key="3">
    <source>
        <dbReference type="EMBL" id="EGW12119.1"/>
    </source>
</evidence>
<dbReference type="AlphaFoldDB" id="G3HKF0"/>
<dbReference type="GO" id="GO:0008344">
    <property type="term" value="P:adult locomotory behavior"/>
    <property type="evidence" value="ECO:0007669"/>
    <property type="project" value="TreeGrafter"/>
</dbReference>
<evidence type="ECO:0000313" key="4">
    <source>
        <dbReference type="Proteomes" id="UP000001075"/>
    </source>
</evidence>
<feature type="region of interest" description="Disordered" evidence="1">
    <location>
        <begin position="195"/>
        <end position="247"/>
    </location>
</feature>
<gene>
    <name evidence="3" type="ORF">I79_011170</name>
</gene>
<organism evidence="3 4">
    <name type="scientific">Cricetulus griseus</name>
    <name type="common">Chinese hamster</name>
    <name type="synonym">Cricetulus barabensis griseus</name>
    <dbReference type="NCBI Taxonomy" id="10029"/>
    <lineage>
        <taxon>Eukaryota</taxon>
        <taxon>Metazoa</taxon>
        <taxon>Chordata</taxon>
        <taxon>Craniata</taxon>
        <taxon>Vertebrata</taxon>
        <taxon>Euteleostomi</taxon>
        <taxon>Mammalia</taxon>
        <taxon>Eutheria</taxon>
        <taxon>Euarchontoglires</taxon>
        <taxon>Glires</taxon>
        <taxon>Rodentia</taxon>
        <taxon>Myomorpha</taxon>
        <taxon>Muroidea</taxon>
        <taxon>Cricetidae</taxon>
        <taxon>Cricetinae</taxon>
        <taxon>Cricetulus</taxon>
    </lineage>
</organism>
<dbReference type="InterPro" id="IPR000421">
    <property type="entry name" value="FA58C"/>
</dbReference>
<dbReference type="EMBL" id="JH000457">
    <property type="protein sequence ID" value="EGW12119.1"/>
    <property type="molecule type" value="Genomic_DNA"/>
</dbReference>
<protein>
    <submittedName>
        <fullName evidence="3">BTB/POZ domain-containing protein 9</fullName>
    </submittedName>
</protein>
<dbReference type="InterPro" id="IPR008979">
    <property type="entry name" value="Galactose-bd-like_sf"/>
</dbReference>
<dbReference type="Proteomes" id="UP000001075">
    <property type="component" value="Unassembled WGS sequence"/>
</dbReference>
<dbReference type="GO" id="GO:0048512">
    <property type="term" value="P:circadian behavior"/>
    <property type="evidence" value="ECO:0007669"/>
    <property type="project" value="TreeGrafter"/>
</dbReference>
<dbReference type="PANTHER" id="PTHR46306:SF1">
    <property type="entry name" value="BTB_POZ DOMAIN-CONTAINING PROTEIN 9"/>
    <property type="match status" value="1"/>
</dbReference>
<evidence type="ECO:0000256" key="1">
    <source>
        <dbReference type="SAM" id="MobiDB-lite"/>
    </source>
</evidence>
<evidence type="ECO:0000259" key="2">
    <source>
        <dbReference type="Pfam" id="PF00754"/>
    </source>
</evidence>
<dbReference type="STRING" id="10029.G3HKF0"/>
<dbReference type="InterPro" id="IPR052407">
    <property type="entry name" value="BTB_POZ_domain_cont_9"/>
</dbReference>
<dbReference type="GO" id="GO:0050804">
    <property type="term" value="P:modulation of chemical synaptic transmission"/>
    <property type="evidence" value="ECO:0007669"/>
    <property type="project" value="TreeGrafter"/>
</dbReference>
<dbReference type="GO" id="GO:0005737">
    <property type="term" value="C:cytoplasm"/>
    <property type="evidence" value="ECO:0007669"/>
    <property type="project" value="TreeGrafter"/>
</dbReference>
<feature type="domain" description="F5/8 type C" evidence="2">
    <location>
        <begin position="36"/>
        <end position="107"/>
    </location>
</feature>
<feature type="compositionally biased region" description="Low complexity" evidence="1">
    <location>
        <begin position="223"/>
        <end position="247"/>
    </location>
</feature>
<reference evidence="4" key="1">
    <citation type="journal article" date="2011" name="Nat. Biotechnol.">
        <title>The genomic sequence of the Chinese hamster ovary (CHO)-K1 cell line.</title>
        <authorList>
            <person name="Xu X."/>
            <person name="Nagarajan H."/>
            <person name="Lewis N.E."/>
            <person name="Pan S."/>
            <person name="Cai Z."/>
            <person name="Liu X."/>
            <person name="Chen W."/>
            <person name="Xie M."/>
            <person name="Wang W."/>
            <person name="Hammond S."/>
            <person name="Andersen M.R."/>
            <person name="Neff N."/>
            <person name="Passarelli B."/>
            <person name="Koh W."/>
            <person name="Fan H.C."/>
            <person name="Wang J."/>
            <person name="Gui Y."/>
            <person name="Lee K.H."/>
            <person name="Betenbaugh M.J."/>
            <person name="Quake S.R."/>
            <person name="Famili I."/>
            <person name="Palsson B.O."/>
            <person name="Wang J."/>
        </authorList>
    </citation>
    <scope>NUCLEOTIDE SEQUENCE [LARGE SCALE GENOMIC DNA]</scope>
    <source>
        <strain evidence="4">CHO K1 cell line</strain>
    </source>
</reference>
<proteinExistence type="predicted"/>
<dbReference type="InParanoid" id="G3HKF0"/>
<dbReference type="Gene3D" id="2.60.120.260">
    <property type="entry name" value="Galactose-binding domain-like"/>
    <property type="match status" value="1"/>
</dbReference>
<accession>G3HKF0</accession>
<sequence length="247" mass="27282">MFTNKTFTLEKGLIVPMENVATIADCASVIEGVSRSRNALLNGDTKNYDWDSGYTCHQLGSGAIVVQLAQPYMIGSIRLLLWDCDDRSYSYYIEVSTNQQQWTTVADRTKVSCKVLSACQIGCPAERVFQCKNPLNMVLQRETVYTEDDKAELEECNQKKRKAVENPEELGHRVDSTALVQMVFHCVHFECPEQQSSQKEGGSEEPGTGDPSTPSQQLDPHVLQAPSASSLPPSPGPNSGSPNQQHQ</sequence>
<dbReference type="SUPFAM" id="SSF49785">
    <property type="entry name" value="Galactose-binding domain-like"/>
    <property type="match status" value="1"/>
</dbReference>
<dbReference type="PANTHER" id="PTHR46306">
    <property type="entry name" value="BTB/POZ DOMAIN-CONTAINING PROTEIN 9"/>
    <property type="match status" value="1"/>
</dbReference>